<comment type="catalytic activity">
    <reaction evidence="8">
        <text>P(1),P(4)-bis(5'-adenosyl) tetraphosphate + H2O = 2 ADP + 2 H(+)</text>
        <dbReference type="Rhea" id="RHEA:24252"/>
        <dbReference type="ChEBI" id="CHEBI:15377"/>
        <dbReference type="ChEBI" id="CHEBI:15378"/>
        <dbReference type="ChEBI" id="CHEBI:58141"/>
        <dbReference type="ChEBI" id="CHEBI:456216"/>
        <dbReference type="EC" id="3.6.1.41"/>
    </reaction>
</comment>
<dbReference type="PIRSF" id="PIRSF000903">
    <property type="entry name" value="B5n-ttraPtase_sm"/>
    <property type="match status" value="1"/>
</dbReference>
<dbReference type="NCBIfam" id="TIGR00668">
    <property type="entry name" value="apaH"/>
    <property type="match status" value="1"/>
</dbReference>
<dbReference type="EC" id="3.6.1.41" evidence="3"/>
<dbReference type="KEGG" id="apel:CA267_005540"/>
<reference evidence="11" key="1">
    <citation type="submission" date="2014-12" db="EMBL/GenBank/DDBJ databases">
        <title>Complete genome sequence of a multi-drug resistant Klebsiella pneumoniae.</title>
        <authorList>
            <person name="Hua X."/>
            <person name="Chen Q."/>
            <person name="Li X."/>
            <person name="Feng Y."/>
            <person name="Ruan Z."/>
            <person name="Yu Y."/>
        </authorList>
    </citation>
    <scope>NUCLEOTIDE SEQUENCE [LARGE SCALE GENOMIC DNA]</scope>
    <source>
        <strain evidence="11">5.12</strain>
    </source>
</reference>
<evidence type="ECO:0000259" key="9">
    <source>
        <dbReference type="Pfam" id="PF00149"/>
    </source>
</evidence>
<evidence type="ECO:0000256" key="6">
    <source>
        <dbReference type="ARBA" id="ARBA00032248"/>
    </source>
</evidence>
<evidence type="ECO:0000256" key="5">
    <source>
        <dbReference type="ARBA" id="ARBA00031248"/>
    </source>
</evidence>
<evidence type="ECO:0000256" key="1">
    <source>
        <dbReference type="ARBA" id="ARBA00003413"/>
    </source>
</evidence>
<evidence type="ECO:0000256" key="4">
    <source>
        <dbReference type="ARBA" id="ARBA00022801"/>
    </source>
</evidence>
<dbReference type="Pfam" id="PF00149">
    <property type="entry name" value="Metallophos"/>
    <property type="match status" value="1"/>
</dbReference>
<dbReference type="InterPro" id="IPR004843">
    <property type="entry name" value="Calcineurin-like_PHP"/>
</dbReference>
<name>A0A6M4MBU3_9ALTE</name>
<proteinExistence type="inferred from homology"/>
<sequence length="273" mass="30725">MPESQTLVVGDIQGCYTGLMRLLEKANFDPKRDRLYAVGDLVARGEDSLETVKYLMELGDRFASVQGNHDLHLLAVALGIKNSKKKDKLGPLLSSKILPDIIDWFRQFPLALAIDDNHTLVHAGLYPGWSTSRLLAYSGEVSQVLQASNWKNLLSDMYGSSPRKWKDELTGTKRLRFIINAATRMRFLTDDRKLDFDSKGTPEETNKSLKPWFAIENPHLQTDEKIIFGHWAALNGKTQSSQFIALDTGYVWGQTMTALRLEDNAIIKVEAKG</sequence>
<reference evidence="10 11" key="2">
    <citation type="submission" date="2020-04" db="EMBL/GenBank/DDBJ databases">
        <title>Complete genome sequence of Alteromonas pelagimontana 5.12T.</title>
        <authorList>
            <person name="Sinha R.K."/>
            <person name="Krishnan K.P."/>
            <person name="Kurian J.P."/>
        </authorList>
    </citation>
    <scope>NUCLEOTIDE SEQUENCE [LARGE SCALE GENOMIC DNA]</scope>
    <source>
        <strain evidence="10 11">5.12</strain>
    </source>
</reference>
<dbReference type="GO" id="GO:0008803">
    <property type="term" value="F:bis(5'-nucleosyl)-tetraphosphatase (symmetrical) activity"/>
    <property type="evidence" value="ECO:0007669"/>
    <property type="project" value="UniProtKB-EC"/>
</dbReference>
<accession>A0A6M4MBU3</accession>
<evidence type="ECO:0000256" key="7">
    <source>
        <dbReference type="ARBA" id="ARBA00033210"/>
    </source>
</evidence>
<dbReference type="CDD" id="cd07422">
    <property type="entry name" value="MPP_ApaH"/>
    <property type="match status" value="1"/>
</dbReference>
<evidence type="ECO:0000256" key="2">
    <source>
        <dbReference type="ARBA" id="ARBA00005419"/>
    </source>
</evidence>
<comment type="function">
    <text evidence="1">Hydrolyzes diadenosine 5',5'''-P1,P4-tetraphosphate to yield ADP.</text>
</comment>
<dbReference type="InterPro" id="IPR029052">
    <property type="entry name" value="Metallo-depent_PP-like"/>
</dbReference>
<evidence type="ECO:0000313" key="11">
    <source>
        <dbReference type="Proteomes" id="UP000219285"/>
    </source>
</evidence>
<dbReference type="Proteomes" id="UP000219285">
    <property type="component" value="Chromosome"/>
</dbReference>
<evidence type="ECO:0000256" key="8">
    <source>
        <dbReference type="ARBA" id="ARBA00049417"/>
    </source>
</evidence>
<dbReference type="InterPro" id="IPR006186">
    <property type="entry name" value="Ser/Thr-sp_prot-phosphatase"/>
</dbReference>
<dbReference type="Gene3D" id="3.60.21.10">
    <property type="match status" value="1"/>
</dbReference>
<gene>
    <name evidence="10" type="ORF">CA267_005540</name>
</gene>
<keyword evidence="11" id="KW-1185">Reference proteome</keyword>
<dbReference type="EMBL" id="CP052766">
    <property type="protein sequence ID" value="QJR80278.1"/>
    <property type="molecule type" value="Genomic_DNA"/>
</dbReference>
<protein>
    <recommendedName>
        <fullName evidence="3">bis(5'-nucleosyl)-tetraphosphatase (symmetrical)</fullName>
        <ecNumber evidence="3">3.6.1.41</ecNumber>
    </recommendedName>
    <alternativeName>
        <fullName evidence="6">Ap4A hydrolase</fullName>
    </alternativeName>
    <alternativeName>
        <fullName evidence="5">Diadenosine 5',5'''-P1,P4-tetraphosphate pyrophosphohydrolase</fullName>
    </alternativeName>
    <alternativeName>
        <fullName evidence="7">Diadenosine tetraphosphatase</fullName>
    </alternativeName>
</protein>
<dbReference type="PANTHER" id="PTHR40942:SF4">
    <property type="entry name" value="CYTOCHROME C5"/>
    <property type="match status" value="1"/>
</dbReference>
<comment type="similarity">
    <text evidence="2">Belongs to the Ap4A hydrolase family.</text>
</comment>
<evidence type="ECO:0000313" key="10">
    <source>
        <dbReference type="EMBL" id="QJR80278.1"/>
    </source>
</evidence>
<dbReference type="PANTHER" id="PTHR40942">
    <property type="match status" value="1"/>
</dbReference>
<dbReference type="AlphaFoldDB" id="A0A6M4MBU3"/>
<evidence type="ECO:0000256" key="3">
    <source>
        <dbReference type="ARBA" id="ARBA00012506"/>
    </source>
</evidence>
<dbReference type="OrthoDB" id="9807890at2"/>
<organism evidence="10 11">
    <name type="scientific">Alteromonas pelagimontana</name>
    <dbReference type="NCBI Taxonomy" id="1858656"/>
    <lineage>
        <taxon>Bacteria</taxon>
        <taxon>Pseudomonadati</taxon>
        <taxon>Pseudomonadota</taxon>
        <taxon>Gammaproteobacteria</taxon>
        <taxon>Alteromonadales</taxon>
        <taxon>Alteromonadaceae</taxon>
        <taxon>Alteromonas/Salinimonas group</taxon>
        <taxon>Alteromonas</taxon>
    </lineage>
</organism>
<dbReference type="InterPro" id="IPR004617">
    <property type="entry name" value="ApaH"/>
</dbReference>
<keyword evidence="4 10" id="KW-0378">Hydrolase</keyword>
<dbReference type="RefSeq" id="WP_075608413.1">
    <property type="nucleotide sequence ID" value="NZ_CP052766.1"/>
</dbReference>
<dbReference type="PRINTS" id="PR00114">
    <property type="entry name" value="STPHPHTASE"/>
</dbReference>
<feature type="domain" description="Calcineurin-like phosphoesterase" evidence="9">
    <location>
        <begin position="6"/>
        <end position="166"/>
    </location>
</feature>
<dbReference type="NCBIfam" id="NF001204">
    <property type="entry name" value="PRK00166.1"/>
    <property type="match status" value="1"/>
</dbReference>
<dbReference type="SUPFAM" id="SSF56300">
    <property type="entry name" value="Metallo-dependent phosphatases"/>
    <property type="match status" value="1"/>
</dbReference>